<dbReference type="Proteomes" id="UP001064489">
    <property type="component" value="Chromosome 4"/>
</dbReference>
<comment type="caution">
    <text evidence="1">The sequence shown here is derived from an EMBL/GenBank/DDBJ whole genome shotgun (WGS) entry which is preliminary data.</text>
</comment>
<reference evidence="1" key="2">
    <citation type="submission" date="2023-02" db="EMBL/GenBank/DDBJ databases">
        <authorList>
            <person name="Swenson N.G."/>
            <person name="Wegrzyn J.L."/>
            <person name="Mcevoy S.L."/>
        </authorList>
    </citation>
    <scope>NUCLEOTIDE SEQUENCE</scope>
    <source>
        <strain evidence="1">91603</strain>
        <tissue evidence="1">Leaf</tissue>
    </source>
</reference>
<protein>
    <submittedName>
        <fullName evidence="1">Uncharacterized protein</fullName>
    </submittedName>
</protein>
<gene>
    <name evidence="1" type="ORF">LWI28_024873</name>
</gene>
<organism evidence="1 2">
    <name type="scientific">Acer negundo</name>
    <name type="common">Box elder</name>
    <dbReference type="NCBI Taxonomy" id="4023"/>
    <lineage>
        <taxon>Eukaryota</taxon>
        <taxon>Viridiplantae</taxon>
        <taxon>Streptophyta</taxon>
        <taxon>Embryophyta</taxon>
        <taxon>Tracheophyta</taxon>
        <taxon>Spermatophyta</taxon>
        <taxon>Magnoliopsida</taxon>
        <taxon>eudicotyledons</taxon>
        <taxon>Gunneridae</taxon>
        <taxon>Pentapetalae</taxon>
        <taxon>rosids</taxon>
        <taxon>malvids</taxon>
        <taxon>Sapindales</taxon>
        <taxon>Sapindaceae</taxon>
        <taxon>Hippocastanoideae</taxon>
        <taxon>Acereae</taxon>
        <taxon>Acer</taxon>
    </lineage>
</organism>
<reference evidence="1" key="1">
    <citation type="journal article" date="2022" name="Plant J.">
        <title>Strategies of tolerance reflected in two North American maple genomes.</title>
        <authorList>
            <person name="McEvoy S.L."/>
            <person name="Sezen U.U."/>
            <person name="Trouern-Trend A."/>
            <person name="McMahon S.M."/>
            <person name="Schaberg P.G."/>
            <person name="Yang J."/>
            <person name="Wegrzyn J.L."/>
            <person name="Swenson N.G."/>
        </authorList>
    </citation>
    <scope>NUCLEOTIDE SEQUENCE</scope>
    <source>
        <strain evidence="1">91603</strain>
    </source>
</reference>
<dbReference type="GO" id="GO:0009941">
    <property type="term" value="C:chloroplast envelope"/>
    <property type="evidence" value="ECO:0007669"/>
    <property type="project" value="TreeGrafter"/>
</dbReference>
<keyword evidence="2" id="KW-1185">Reference proteome</keyword>
<dbReference type="EMBL" id="JAJSOW010000101">
    <property type="protein sequence ID" value="KAI9182390.1"/>
    <property type="molecule type" value="Genomic_DNA"/>
</dbReference>
<dbReference type="GO" id="GO:0034196">
    <property type="term" value="P:acylglycerol transport"/>
    <property type="evidence" value="ECO:0007669"/>
    <property type="project" value="InterPro"/>
</dbReference>
<dbReference type="AlphaFoldDB" id="A0AAD5NUX8"/>
<accession>A0AAD5NUX8</accession>
<dbReference type="PANTHER" id="PTHR34954:SF3">
    <property type="entry name" value="EXPRESSED PROTEIN"/>
    <property type="match status" value="1"/>
</dbReference>
<name>A0AAD5NUX8_ACENE</name>
<dbReference type="GO" id="GO:0070300">
    <property type="term" value="F:phosphatidic acid binding"/>
    <property type="evidence" value="ECO:0007669"/>
    <property type="project" value="InterPro"/>
</dbReference>
<sequence>MANLRTAMDSAFWDQPISSPQTLYGSANFVPGDPFPLDAARASRALRIQQLALMGLDWFRPKKLSLSRDAAKQYFLDKSLYSIALCSQLSPVPSSSFLWNMELHGQKNAHRLKLMLYQQKNRGLPQSVNAVNGEAPAALMPGLCARAAFSYEQSKDIWRQKETKKDLIATTDMAQFWRPAYDVCLKEPCATISAIIGGTFAVWFGGSESSQTVESQDMDMKKRSPLNADLFGSVCCTFQDGWFRKPFGDLTRFDARLDICSASGLAKRALNIIKSSSTSDAEKSLSLSTTGPVVFRVDSKFLLDSSSEKQGQHMEDIIYSLSYSLRLLCSGKVVAWSAMVGSSVMEVDDGLFVDDGGRRRWVRR</sequence>
<evidence type="ECO:0000313" key="1">
    <source>
        <dbReference type="EMBL" id="KAI9182390.1"/>
    </source>
</evidence>
<dbReference type="PANTHER" id="PTHR34954">
    <property type="entry name" value="EXPRESSED PROTEIN"/>
    <property type="match status" value="1"/>
</dbReference>
<dbReference type="InterPro" id="IPR044160">
    <property type="entry name" value="TGD4-like"/>
</dbReference>
<dbReference type="GO" id="GO:1990052">
    <property type="term" value="P:ER to chloroplast lipid transport"/>
    <property type="evidence" value="ECO:0007669"/>
    <property type="project" value="InterPro"/>
</dbReference>
<evidence type="ECO:0000313" key="2">
    <source>
        <dbReference type="Proteomes" id="UP001064489"/>
    </source>
</evidence>
<proteinExistence type="predicted"/>